<dbReference type="InterPro" id="IPR032466">
    <property type="entry name" value="Metal_Hydrolase"/>
</dbReference>
<comment type="catalytic activity">
    <reaction evidence="1">
        <text>an L-aminoacyl-L-amino acid + H2O = 2 an L-alpha-amino acid</text>
        <dbReference type="Rhea" id="RHEA:48940"/>
        <dbReference type="ChEBI" id="CHEBI:15377"/>
        <dbReference type="ChEBI" id="CHEBI:59869"/>
        <dbReference type="ChEBI" id="CHEBI:77460"/>
        <dbReference type="EC" id="3.4.13.19"/>
    </reaction>
</comment>
<dbReference type="GO" id="GO:0098552">
    <property type="term" value="C:side of membrane"/>
    <property type="evidence" value="ECO:0007669"/>
    <property type="project" value="UniProtKB-KW"/>
</dbReference>
<reference evidence="3" key="1">
    <citation type="submission" date="2019-08" db="EMBL/GenBank/DDBJ databases">
        <title>The improved chromosome-level genome for the pearl oyster Pinctada fucata martensii using PacBio sequencing and Hi-C.</title>
        <authorList>
            <person name="Zheng Z."/>
        </authorList>
    </citation>
    <scope>NUCLEOTIDE SEQUENCE</scope>
    <source>
        <strain evidence="3">ZZ-2019</strain>
        <tissue evidence="3">Adductor muscle</tissue>
    </source>
</reference>
<dbReference type="EC" id="3.4.13.19" evidence="1"/>
<evidence type="ECO:0000313" key="4">
    <source>
        <dbReference type="Proteomes" id="UP001186944"/>
    </source>
</evidence>
<name>A0AA89C4H5_PINIB</name>
<comment type="caution">
    <text evidence="3">The sequence shown here is derived from an EMBL/GenBank/DDBJ whole genome shotgun (WGS) entry which is preliminary data.</text>
</comment>
<feature type="transmembrane region" description="Helical" evidence="2">
    <location>
        <begin position="34"/>
        <end position="56"/>
    </location>
</feature>
<keyword evidence="2" id="KW-0812">Transmembrane</keyword>
<evidence type="ECO:0000256" key="2">
    <source>
        <dbReference type="SAM" id="Phobius"/>
    </source>
</evidence>
<keyword evidence="1" id="KW-0482">Metalloprotease</keyword>
<sequence length="457" mass="50801">MSLEMDTSSSSQLTKDRNQGIKFRKSPKLYENRFGIGVLVVLLFAITLGLGIGIPLSKRSSGDGSGTTGPQTALQRAQTLLSNNPLIDGHNDLPWQYRQYAKNKVYTVDLSQDTRLQWNESVPMTDNVFPRIPAQTDIPRLRQGKLAAVFWAVFVSCGSTQKDAVRQGFDQVDVIHKYVEKYPTTFDLVTTAAGIENSFANGKIASLIGLEGGHMIGSTLGLLRMYYQLGCRYMTLTHSCDTPWAGNYKTDLADPPVTKGLSEFGKIVVKEMNRLGMIIDLSHTGIDTQKDALMTTQAPVIFSHSSAYTLCNHYRNVNDEILNMTRVNGGLVMVNFYTGYINCFPSNQTTPTLSQVVDHIEYIKDYIGIDYVGIGADYDGVDLLPVGVEDVSTYPKVFEELIKRGWSDADLIKLAGGNFLRVFKENERIRDTLANDSPFEDIIDQSQIPFLNCTTSF</sequence>
<keyword evidence="1" id="KW-1015">Disulfide bond</keyword>
<comment type="subcellular location">
    <subcellularLocation>
        <location evidence="1">Membrane</location>
        <topology evidence="1">Lipid-anchor</topology>
        <topology evidence="1">GPI-anchor</topology>
    </subcellularLocation>
</comment>
<comment type="similarity">
    <text evidence="1">Belongs to the metallo-dependent hydrolases superfamily. Peptidase M19 family.</text>
</comment>
<dbReference type="EMBL" id="VSWD01000001">
    <property type="protein sequence ID" value="KAK3108639.1"/>
    <property type="molecule type" value="Genomic_DNA"/>
</dbReference>
<keyword evidence="1" id="KW-0645">Protease</keyword>
<keyword evidence="1" id="KW-0224">Dipeptidase</keyword>
<keyword evidence="1" id="KW-0479">Metal-binding</keyword>
<dbReference type="SUPFAM" id="SSF51556">
    <property type="entry name" value="Metallo-dependent hydrolases"/>
    <property type="match status" value="1"/>
</dbReference>
<dbReference type="GO" id="GO:0006508">
    <property type="term" value="P:proteolysis"/>
    <property type="evidence" value="ECO:0007669"/>
    <property type="project" value="UniProtKB-KW"/>
</dbReference>
<keyword evidence="1" id="KW-0325">Glycoprotein</keyword>
<dbReference type="PANTHER" id="PTHR10443:SF12">
    <property type="entry name" value="DIPEPTIDASE"/>
    <property type="match status" value="1"/>
</dbReference>
<dbReference type="AlphaFoldDB" id="A0AA89C4H5"/>
<dbReference type="GO" id="GO:0070573">
    <property type="term" value="F:metallodipeptidase activity"/>
    <property type="evidence" value="ECO:0007669"/>
    <property type="project" value="InterPro"/>
</dbReference>
<proteinExistence type="inferred from homology"/>
<comment type="cofactor">
    <cofactor evidence="1">
        <name>Zn(2+)</name>
        <dbReference type="ChEBI" id="CHEBI:29105"/>
    </cofactor>
</comment>
<accession>A0AA89C4H5</accession>
<dbReference type="CDD" id="cd01301">
    <property type="entry name" value="rDP_like"/>
    <property type="match status" value="1"/>
</dbReference>
<evidence type="ECO:0000256" key="1">
    <source>
        <dbReference type="RuleBase" id="RU341113"/>
    </source>
</evidence>
<gene>
    <name evidence="3" type="ORF">FSP39_012298</name>
</gene>
<keyword evidence="2" id="KW-1133">Transmembrane helix</keyword>
<dbReference type="Gene3D" id="3.20.20.140">
    <property type="entry name" value="Metal-dependent hydrolases"/>
    <property type="match status" value="1"/>
</dbReference>
<dbReference type="GO" id="GO:0046872">
    <property type="term" value="F:metal ion binding"/>
    <property type="evidence" value="ECO:0007669"/>
    <property type="project" value="UniProtKB-UniRule"/>
</dbReference>
<dbReference type="PANTHER" id="PTHR10443">
    <property type="entry name" value="MICROSOMAL DIPEPTIDASE"/>
    <property type="match status" value="1"/>
</dbReference>
<organism evidence="3 4">
    <name type="scientific">Pinctada imbricata</name>
    <name type="common">Atlantic pearl-oyster</name>
    <name type="synonym">Pinctada martensii</name>
    <dbReference type="NCBI Taxonomy" id="66713"/>
    <lineage>
        <taxon>Eukaryota</taxon>
        <taxon>Metazoa</taxon>
        <taxon>Spiralia</taxon>
        <taxon>Lophotrochozoa</taxon>
        <taxon>Mollusca</taxon>
        <taxon>Bivalvia</taxon>
        <taxon>Autobranchia</taxon>
        <taxon>Pteriomorphia</taxon>
        <taxon>Pterioida</taxon>
        <taxon>Pterioidea</taxon>
        <taxon>Pteriidae</taxon>
        <taxon>Pinctada</taxon>
    </lineage>
</organism>
<dbReference type="Proteomes" id="UP001186944">
    <property type="component" value="Unassembled WGS sequence"/>
</dbReference>
<comment type="subunit">
    <text evidence="1">Homodimer; disulfide-linked.</text>
</comment>
<protein>
    <recommendedName>
        <fullName evidence="1">Dipeptidase</fullName>
        <ecNumber evidence="1">3.4.13.19</ecNumber>
    </recommendedName>
</protein>
<keyword evidence="2" id="KW-0472">Membrane</keyword>
<keyword evidence="1" id="KW-0862">Zinc</keyword>
<dbReference type="InterPro" id="IPR008257">
    <property type="entry name" value="Pept_M19"/>
</dbReference>
<keyword evidence="4" id="KW-1185">Reference proteome</keyword>
<dbReference type="Pfam" id="PF01244">
    <property type="entry name" value="Peptidase_M19"/>
    <property type="match status" value="1"/>
</dbReference>
<keyword evidence="1" id="KW-0449">Lipoprotein</keyword>
<evidence type="ECO:0000313" key="3">
    <source>
        <dbReference type="EMBL" id="KAK3108639.1"/>
    </source>
</evidence>
<keyword evidence="1" id="KW-0378">Hydrolase</keyword>
<keyword evidence="1" id="KW-0336">GPI-anchor</keyword>
<dbReference type="PROSITE" id="PS51365">
    <property type="entry name" value="RENAL_DIPEPTIDASE_2"/>
    <property type="match status" value="1"/>
</dbReference>